<dbReference type="STRING" id="29529.SAMN04488122_4241"/>
<sequence>MKFTFCMLLIFVCSPLWAQFALVEDKDGYTNVREEGALSAPVVARVTSGSLVYIYEAGKDWSQVDYKQDSTGYIHNSRLRKIANYEPVPVQRVAGDSIVFRKDSLMIVLRQMLFQPSAHRFKYQQTEGGRYLSAIDNRPFWGTDGGAPDRAYQHISCYWQHGCVVAPDSAINDLFQPNLELTHVWYDRQHERWFIEATNSDGAGGYVVAWMFEQGKYKTRCVVHGF</sequence>
<dbReference type="Gene3D" id="2.30.30.40">
    <property type="entry name" value="SH3 Domains"/>
    <property type="match status" value="1"/>
</dbReference>
<evidence type="ECO:0000313" key="4">
    <source>
        <dbReference type="Proteomes" id="UP000199310"/>
    </source>
</evidence>
<accession>A0A1I0S6X8</accession>
<dbReference type="InterPro" id="IPR003646">
    <property type="entry name" value="SH3-like_bac-type"/>
</dbReference>
<dbReference type="EMBL" id="FOJG01000002">
    <property type="protein sequence ID" value="SEW51441.1"/>
    <property type="molecule type" value="Genomic_DNA"/>
</dbReference>
<feature type="chain" id="PRO_5011726950" evidence="1">
    <location>
        <begin position="19"/>
        <end position="226"/>
    </location>
</feature>
<dbReference type="AlphaFoldDB" id="A0A1I0S6X8"/>
<protein>
    <submittedName>
        <fullName evidence="3">SH3 domain-containing protein</fullName>
    </submittedName>
</protein>
<reference evidence="4" key="1">
    <citation type="submission" date="2016-10" db="EMBL/GenBank/DDBJ databases">
        <authorList>
            <person name="Varghese N."/>
            <person name="Submissions S."/>
        </authorList>
    </citation>
    <scope>NUCLEOTIDE SEQUENCE [LARGE SCALE GENOMIC DNA]</scope>
    <source>
        <strain evidence="4">DSM 3695</strain>
    </source>
</reference>
<keyword evidence="1" id="KW-0732">Signal</keyword>
<name>A0A1I0S6X8_9BACT</name>
<feature type="signal peptide" evidence="1">
    <location>
        <begin position="1"/>
        <end position="18"/>
    </location>
</feature>
<evidence type="ECO:0000313" key="3">
    <source>
        <dbReference type="EMBL" id="SEW51441.1"/>
    </source>
</evidence>
<evidence type="ECO:0000256" key="1">
    <source>
        <dbReference type="SAM" id="SignalP"/>
    </source>
</evidence>
<gene>
    <name evidence="3" type="ORF">SAMN04488122_4241</name>
</gene>
<organism evidence="3 4">
    <name type="scientific">Chitinophaga arvensicola</name>
    <dbReference type="NCBI Taxonomy" id="29529"/>
    <lineage>
        <taxon>Bacteria</taxon>
        <taxon>Pseudomonadati</taxon>
        <taxon>Bacteroidota</taxon>
        <taxon>Chitinophagia</taxon>
        <taxon>Chitinophagales</taxon>
        <taxon>Chitinophagaceae</taxon>
        <taxon>Chitinophaga</taxon>
    </lineage>
</organism>
<dbReference type="Pfam" id="PF08239">
    <property type="entry name" value="SH3_3"/>
    <property type="match status" value="1"/>
</dbReference>
<evidence type="ECO:0000259" key="2">
    <source>
        <dbReference type="PROSITE" id="PS51781"/>
    </source>
</evidence>
<dbReference type="RefSeq" id="WP_089897786.1">
    <property type="nucleotide sequence ID" value="NZ_FOJG01000002.1"/>
</dbReference>
<dbReference type="Proteomes" id="UP000199310">
    <property type="component" value="Unassembled WGS sequence"/>
</dbReference>
<keyword evidence="4" id="KW-1185">Reference proteome</keyword>
<dbReference type="OrthoDB" id="7054664at2"/>
<feature type="domain" description="SH3b" evidence="2">
    <location>
        <begin position="18"/>
        <end position="83"/>
    </location>
</feature>
<dbReference type="PROSITE" id="PS51781">
    <property type="entry name" value="SH3B"/>
    <property type="match status" value="1"/>
</dbReference>
<proteinExistence type="predicted"/>
<dbReference type="SMART" id="SM00287">
    <property type="entry name" value="SH3b"/>
    <property type="match status" value="1"/>
</dbReference>